<dbReference type="GO" id="GO:0008324">
    <property type="term" value="F:monoatomic cation transmembrane transporter activity"/>
    <property type="evidence" value="ECO:0007669"/>
    <property type="project" value="UniProtKB-ARBA"/>
</dbReference>
<keyword evidence="5" id="KW-1278">Translocase</keyword>
<dbReference type="InterPro" id="IPR036249">
    <property type="entry name" value="Thioredoxin-like_sf"/>
</dbReference>
<evidence type="ECO:0000256" key="9">
    <source>
        <dbReference type="ARBA" id="ARBA00031580"/>
    </source>
</evidence>
<evidence type="ECO:0000313" key="15">
    <source>
        <dbReference type="Proteomes" id="UP000033358"/>
    </source>
</evidence>
<keyword evidence="14" id="KW-0560">Oxidoreductase</keyword>
<dbReference type="EMBL" id="JYHA01000028">
    <property type="protein sequence ID" value="KKB96729.1"/>
    <property type="molecule type" value="Genomic_DNA"/>
</dbReference>
<dbReference type="Gene3D" id="3.40.30.10">
    <property type="entry name" value="Glutaredoxin"/>
    <property type="match status" value="1"/>
</dbReference>
<keyword evidence="6 13" id="KW-0408">Iron</keyword>
<comment type="caution">
    <text evidence="14">The sequence shown here is derived from an EMBL/GenBank/DDBJ whole genome shotgun (WGS) entry which is preliminary data.</text>
</comment>
<comment type="cofactor">
    <cofactor evidence="13">
        <name>[2Fe-2S] cluster</name>
        <dbReference type="ChEBI" id="CHEBI:190135"/>
    </cofactor>
    <text evidence="13">Binds 1 [2Fe-2S] cluster.</text>
</comment>
<evidence type="ECO:0000256" key="4">
    <source>
        <dbReference type="ARBA" id="ARBA00022723"/>
    </source>
</evidence>
<evidence type="ECO:0000256" key="10">
    <source>
        <dbReference type="ARBA" id="ARBA00032788"/>
    </source>
</evidence>
<evidence type="ECO:0000256" key="7">
    <source>
        <dbReference type="ARBA" id="ARBA00023014"/>
    </source>
</evidence>
<keyword evidence="8" id="KW-0520">NAD</keyword>
<dbReference type="NCBIfam" id="TIGR01958">
    <property type="entry name" value="nuoE_fam"/>
    <property type="match status" value="1"/>
</dbReference>
<feature type="binding site" evidence="13">
    <location>
        <position position="97"/>
    </location>
    <ligand>
        <name>[2Fe-2S] cluster</name>
        <dbReference type="ChEBI" id="CHEBI:190135"/>
    </ligand>
</feature>
<comment type="catalytic activity">
    <reaction evidence="12">
        <text>a quinone + NADH + 5 H(+)(in) = a quinol + NAD(+) + 4 H(+)(out)</text>
        <dbReference type="Rhea" id="RHEA:57888"/>
        <dbReference type="ChEBI" id="CHEBI:15378"/>
        <dbReference type="ChEBI" id="CHEBI:24646"/>
        <dbReference type="ChEBI" id="CHEBI:57540"/>
        <dbReference type="ChEBI" id="CHEBI:57945"/>
        <dbReference type="ChEBI" id="CHEBI:132124"/>
    </reaction>
</comment>
<keyword evidence="3 13" id="KW-0001">2Fe-2S</keyword>
<feature type="binding site" evidence="13">
    <location>
        <position position="102"/>
    </location>
    <ligand>
        <name>[2Fe-2S] cluster</name>
        <dbReference type="ChEBI" id="CHEBI:190135"/>
    </ligand>
</feature>
<dbReference type="InterPro" id="IPR041921">
    <property type="entry name" value="NuoE_N"/>
</dbReference>
<evidence type="ECO:0000256" key="6">
    <source>
        <dbReference type="ARBA" id="ARBA00023004"/>
    </source>
</evidence>
<dbReference type="NCBIfam" id="NF005725">
    <property type="entry name" value="PRK07539.1-5"/>
    <property type="match status" value="1"/>
</dbReference>
<dbReference type="Gene3D" id="1.10.10.1590">
    <property type="entry name" value="NADH-quinone oxidoreductase subunit E"/>
    <property type="match status" value="1"/>
</dbReference>
<evidence type="ECO:0000256" key="3">
    <source>
        <dbReference type="ARBA" id="ARBA00022714"/>
    </source>
</evidence>
<sequence>MSNVHNDIPEITSFEFDENSKALAIKEIAKYPVDRKQSAVMALLHIVQKQTGGWLPRVAMDYVAQYLEMAPIRVYEVASFYTMYNFAPVGKNYIQVCTTTPCWLRGSADIVETCKKELGIYLKENTKDGLFTLGEGECLGACANAPVVRINDDYYEDLTPEIMKDIINKLRAGEKVKCGSQIGRQCSAPIKENS</sequence>
<dbReference type="Proteomes" id="UP000033358">
    <property type="component" value="Unassembled WGS sequence"/>
</dbReference>
<dbReference type="InterPro" id="IPR002023">
    <property type="entry name" value="NuoE-like"/>
</dbReference>
<dbReference type="SUPFAM" id="SSF52833">
    <property type="entry name" value="Thioredoxin-like"/>
    <property type="match status" value="1"/>
</dbReference>
<dbReference type="FunFam" id="1.10.10.1590:FF:000001">
    <property type="entry name" value="NADH-quinone oxidoreductase subunit E"/>
    <property type="match status" value="1"/>
</dbReference>
<dbReference type="GO" id="GO:0051537">
    <property type="term" value="F:2 iron, 2 sulfur cluster binding"/>
    <property type="evidence" value="ECO:0007669"/>
    <property type="project" value="UniProtKB-KW"/>
</dbReference>
<dbReference type="GO" id="GO:0022804">
    <property type="term" value="F:active transmembrane transporter activity"/>
    <property type="evidence" value="ECO:0007669"/>
    <property type="project" value="UniProtKB-ARBA"/>
</dbReference>
<dbReference type="GO" id="GO:0031967">
    <property type="term" value="C:organelle envelope"/>
    <property type="evidence" value="ECO:0007669"/>
    <property type="project" value="UniProtKB-ARBA"/>
</dbReference>
<dbReference type="GO" id="GO:1902494">
    <property type="term" value="C:catalytic complex"/>
    <property type="evidence" value="ECO:0007669"/>
    <property type="project" value="UniProtKB-ARBA"/>
</dbReference>
<evidence type="ECO:0000256" key="12">
    <source>
        <dbReference type="ARBA" id="ARBA00047712"/>
    </source>
</evidence>
<dbReference type="AlphaFoldDB" id="A0A0F5MQ77"/>
<feature type="binding site" evidence="13">
    <location>
        <position position="142"/>
    </location>
    <ligand>
        <name>[2Fe-2S] cluster</name>
        <dbReference type="ChEBI" id="CHEBI:190135"/>
    </ligand>
</feature>
<dbReference type="InterPro" id="IPR042128">
    <property type="entry name" value="NuoE_dom"/>
</dbReference>
<dbReference type="Pfam" id="PF01257">
    <property type="entry name" value="2Fe-2S_thioredx"/>
    <property type="match status" value="1"/>
</dbReference>
<accession>A0A0F5MQ77</accession>
<dbReference type="PIRSF" id="PIRSF000216">
    <property type="entry name" value="NADH_DH_24kDa"/>
    <property type="match status" value="1"/>
</dbReference>
<proteinExistence type="inferred from homology"/>
<evidence type="ECO:0000256" key="13">
    <source>
        <dbReference type="PIRSR" id="PIRSR000216-1"/>
    </source>
</evidence>
<gene>
    <name evidence="14" type="primary">nqo2</name>
    <name evidence="14" type="ORF">SZ25_00163</name>
</gene>
<keyword evidence="7 13" id="KW-0411">Iron-sulfur</keyword>
<evidence type="ECO:0000256" key="1">
    <source>
        <dbReference type="ARBA" id="ARBA00010643"/>
    </source>
</evidence>
<dbReference type="CDD" id="cd03064">
    <property type="entry name" value="TRX_Fd_NuoE"/>
    <property type="match status" value="1"/>
</dbReference>
<feature type="binding site" evidence="13">
    <location>
        <position position="138"/>
    </location>
    <ligand>
        <name>[2Fe-2S] cluster</name>
        <dbReference type="ChEBI" id="CHEBI:190135"/>
    </ligand>
</feature>
<comment type="similarity">
    <text evidence="1">Belongs to the complex I 24 kDa subunit family.</text>
</comment>
<evidence type="ECO:0000256" key="5">
    <source>
        <dbReference type="ARBA" id="ARBA00022967"/>
    </source>
</evidence>
<evidence type="ECO:0000256" key="11">
    <source>
        <dbReference type="ARBA" id="ARBA00034078"/>
    </source>
</evidence>
<dbReference type="GO" id="GO:0046872">
    <property type="term" value="F:metal ion binding"/>
    <property type="evidence" value="ECO:0007669"/>
    <property type="project" value="UniProtKB-KW"/>
</dbReference>
<dbReference type="PANTHER" id="PTHR10371:SF3">
    <property type="entry name" value="NADH DEHYDROGENASE [UBIQUINONE] FLAVOPROTEIN 2, MITOCHONDRIAL"/>
    <property type="match status" value="1"/>
</dbReference>
<evidence type="ECO:0000256" key="8">
    <source>
        <dbReference type="ARBA" id="ARBA00023027"/>
    </source>
</evidence>
<dbReference type="PATRIC" id="fig|1607817.3.peg.164"/>
<comment type="cofactor">
    <cofactor evidence="11">
        <name>[2Fe-2S] cluster</name>
        <dbReference type="ChEBI" id="CHEBI:190135"/>
    </cofactor>
</comment>
<dbReference type="PROSITE" id="PS01099">
    <property type="entry name" value="COMPLEX1_24K"/>
    <property type="match status" value="1"/>
</dbReference>
<dbReference type="GO" id="GO:0003954">
    <property type="term" value="F:NADH dehydrogenase activity"/>
    <property type="evidence" value="ECO:0007669"/>
    <property type="project" value="TreeGrafter"/>
</dbReference>
<evidence type="ECO:0000256" key="2">
    <source>
        <dbReference type="ARBA" id="ARBA00019898"/>
    </source>
</evidence>
<protein>
    <recommendedName>
        <fullName evidence="2">NADH-quinone oxidoreductase subunit E</fullName>
    </recommendedName>
    <alternativeName>
        <fullName evidence="9">NADH dehydrogenase I subunit E</fullName>
    </alternativeName>
    <alternativeName>
        <fullName evidence="10">NDH-1 subunit E</fullName>
    </alternativeName>
</protein>
<evidence type="ECO:0000313" key="14">
    <source>
        <dbReference type="EMBL" id="KKB96729.1"/>
    </source>
</evidence>
<dbReference type="FunFam" id="3.40.30.10:FF:000022">
    <property type="entry name" value="NADH dehydrogenase flavoprotein 2, mitochondrial"/>
    <property type="match status" value="1"/>
</dbReference>
<organism evidence="14 15">
    <name type="scientific">Candidatus Arcanibacter lacustris</name>
    <dbReference type="NCBI Taxonomy" id="1607817"/>
    <lineage>
        <taxon>Bacteria</taxon>
        <taxon>Pseudomonadati</taxon>
        <taxon>Pseudomonadota</taxon>
        <taxon>Alphaproteobacteria</taxon>
        <taxon>Rickettsiales</taxon>
        <taxon>Candidatus Arcanibacter</taxon>
    </lineage>
</organism>
<dbReference type="GO" id="GO:0098796">
    <property type="term" value="C:membrane protein complex"/>
    <property type="evidence" value="ECO:0007669"/>
    <property type="project" value="UniProtKB-ARBA"/>
</dbReference>
<dbReference type="GO" id="GO:0031090">
    <property type="term" value="C:organelle membrane"/>
    <property type="evidence" value="ECO:0007669"/>
    <property type="project" value="UniProtKB-ARBA"/>
</dbReference>
<dbReference type="PANTHER" id="PTHR10371">
    <property type="entry name" value="NADH DEHYDROGENASE UBIQUINONE FLAVOPROTEIN 2, MITOCHONDRIAL"/>
    <property type="match status" value="1"/>
</dbReference>
<dbReference type="GO" id="GO:0022890">
    <property type="term" value="F:inorganic cation transmembrane transporter activity"/>
    <property type="evidence" value="ECO:0007669"/>
    <property type="project" value="UniProtKB-ARBA"/>
</dbReference>
<keyword evidence="15" id="KW-1185">Reference proteome</keyword>
<name>A0A0F5MQ77_9RICK</name>
<keyword evidence="4 13" id="KW-0479">Metal-binding</keyword>
<reference evidence="14 15" key="1">
    <citation type="submission" date="2015-02" db="EMBL/GenBank/DDBJ databases">
        <title>Single cell genomics of a rare environmental alphaproteobacterium provides unique insights into Rickettsiaceae evolution.</title>
        <authorList>
            <person name="Martijn J."/>
            <person name="Schulz F."/>
            <person name="Zaremba-Niedzwiedzka K."/>
            <person name="Viklund J."/>
            <person name="Stepanauskas R."/>
            <person name="Andersson S.G.E."/>
            <person name="Horn M."/>
            <person name="Guy L."/>
            <person name="Ettema T.J.G."/>
        </authorList>
    </citation>
    <scope>NUCLEOTIDE SEQUENCE [LARGE SCALE GENOMIC DNA]</scope>
    <source>
        <strain evidence="14 15">SCGC AAA041-L04</strain>
    </source>
</reference>
<dbReference type="GO" id="GO:0098662">
    <property type="term" value="P:inorganic cation transmembrane transport"/>
    <property type="evidence" value="ECO:0007669"/>
    <property type="project" value="UniProtKB-ARBA"/>
</dbReference>